<dbReference type="InterPro" id="IPR001138">
    <property type="entry name" value="Zn2Cys6_DnaBD"/>
</dbReference>
<keyword evidence="5" id="KW-1185">Reference proteome</keyword>
<dbReference type="PROSITE" id="PS50048">
    <property type="entry name" value="ZN2_CY6_FUNGAL_2"/>
    <property type="match status" value="1"/>
</dbReference>
<proteinExistence type="predicted"/>
<dbReference type="CDD" id="cd00067">
    <property type="entry name" value="GAL4"/>
    <property type="match status" value="1"/>
</dbReference>
<dbReference type="InterPro" id="IPR036864">
    <property type="entry name" value="Zn2-C6_fun-type_DNA-bd_sf"/>
</dbReference>
<dbReference type="GO" id="GO:0005634">
    <property type="term" value="C:nucleus"/>
    <property type="evidence" value="ECO:0007669"/>
    <property type="project" value="UniProtKB-SubCell"/>
</dbReference>
<comment type="caution">
    <text evidence="4">The sequence shown here is derived from an EMBL/GenBank/DDBJ whole genome shotgun (WGS) entry which is preliminary data.</text>
</comment>
<accession>A0A9P4VU29</accession>
<sequence length="690" mass="78639">MKGVKKSRNGCLRCKRQKLKCDETKPQCGRCVRVGGQCPGYTRLLKWSTKYEAFSSNAEITSSPLSKCSQHNRHSGIIPSALLPQGSTQSPEDNLATDDLFDFDLGQESLVEQLHLDEGASSPLVQNTDSMLPEIAAQHDFPLQEFPSISPDLLTNTRNIKSKRGNNVIFPLQNDDPELPFNLFSFRLPVKEQLWHMSHAPIVPSISTMSSTLIDVYFRETAKIYSIYDGRMNPFRTSVAEIWDKSPLVQKTMQSMAAANLTELFPQMGPLGQKLRREALALLDLENNPDFRTLLAILMLGGSGNWLDTKDFGIPIYNIYRARLKSIIHDEHVVGTYIGNQFFHECTVYWEMLLAFITDYNSFDFCTKRLPIRNILPSHQVPHPWSGIAQETQIILQQVGKLIRQQRIQVHSKTFITKAHITRLQRSLALAGELESRLLSLVYPSENEILNPEDHETPIWHLLHLAEIYRRTGLVQLYHVFPDILSRRLKRDDLNISSSAAHLEESIKVCQTDYKTWLTTFTLSTLALLKSIPIESGTRDFQPFLLVALSSELHMPTSFSDTIMITDAHLPPQLKELGSDFVCPSIHVVETSRMRQFVKGRLTTLLNVLPPKPMRMALLIVDKVWEEMDRIAADRYQRVSGRWNSENMVMEVSGNEYPAITGLDILEEEQEGGNVFWLDVMIENGWEFMV</sequence>
<evidence type="ECO:0000256" key="2">
    <source>
        <dbReference type="ARBA" id="ARBA00023242"/>
    </source>
</evidence>
<evidence type="ECO:0000313" key="5">
    <source>
        <dbReference type="Proteomes" id="UP000799429"/>
    </source>
</evidence>
<reference evidence="4" key="1">
    <citation type="journal article" date="2020" name="Stud. Mycol.">
        <title>101 Dothideomycetes genomes: a test case for predicting lifestyles and emergence of pathogens.</title>
        <authorList>
            <person name="Haridas S."/>
            <person name="Albert R."/>
            <person name="Binder M."/>
            <person name="Bloem J."/>
            <person name="Labutti K."/>
            <person name="Salamov A."/>
            <person name="Andreopoulos B."/>
            <person name="Baker S."/>
            <person name="Barry K."/>
            <person name="Bills G."/>
            <person name="Bluhm B."/>
            <person name="Cannon C."/>
            <person name="Castanera R."/>
            <person name="Culley D."/>
            <person name="Daum C."/>
            <person name="Ezra D."/>
            <person name="Gonzalez J."/>
            <person name="Henrissat B."/>
            <person name="Kuo A."/>
            <person name="Liang C."/>
            <person name="Lipzen A."/>
            <person name="Lutzoni F."/>
            <person name="Magnuson J."/>
            <person name="Mondo S."/>
            <person name="Nolan M."/>
            <person name="Ohm R."/>
            <person name="Pangilinan J."/>
            <person name="Park H.-J."/>
            <person name="Ramirez L."/>
            <person name="Alfaro M."/>
            <person name="Sun H."/>
            <person name="Tritt A."/>
            <person name="Yoshinaga Y."/>
            <person name="Zwiers L.-H."/>
            <person name="Turgeon B."/>
            <person name="Goodwin S."/>
            <person name="Spatafora J."/>
            <person name="Crous P."/>
            <person name="Grigoriev I."/>
        </authorList>
    </citation>
    <scope>NUCLEOTIDE SEQUENCE</scope>
    <source>
        <strain evidence="4">CBS 101060</strain>
    </source>
</reference>
<dbReference type="PANTHER" id="PTHR37534">
    <property type="entry name" value="TRANSCRIPTIONAL ACTIVATOR PROTEIN UGA3"/>
    <property type="match status" value="1"/>
</dbReference>
<dbReference type="Proteomes" id="UP000799429">
    <property type="component" value="Unassembled WGS sequence"/>
</dbReference>
<dbReference type="GO" id="GO:0000976">
    <property type="term" value="F:transcription cis-regulatory region binding"/>
    <property type="evidence" value="ECO:0007669"/>
    <property type="project" value="TreeGrafter"/>
</dbReference>
<protein>
    <recommendedName>
        <fullName evidence="3">Zn(2)-C6 fungal-type domain-containing protein</fullName>
    </recommendedName>
</protein>
<feature type="domain" description="Zn(2)-C6 fungal-type" evidence="3">
    <location>
        <begin position="10"/>
        <end position="38"/>
    </location>
</feature>
<dbReference type="AlphaFoldDB" id="A0A9P4VU29"/>
<dbReference type="Pfam" id="PF11951">
    <property type="entry name" value="Fungal_trans_2"/>
    <property type="match status" value="1"/>
</dbReference>
<comment type="subcellular location">
    <subcellularLocation>
        <location evidence="1">Nucleus</location>
    </subcellularLocation>
</comment>
<dbReference type="PANTHER" id="PTHR37534:SF11">
    <property type="entry name" value="ZN(II)2CYS6 TRANSCRIPTION FACTOR (EUROFUNG)"/>
    <property type="match status" value="1"/>
</dbReference>
<dbReference type="SUPFAM" id="SSF57701">
    <property type="entry name" value="Zn2/Cys6 DNA-binding domain"/>
    <property type="match status" value="1"/>
</dbReference>
<dbReference type="InterPro" id="IPR021858">
    <property type="entry name" value="Fun_TF"/>
</dbReference>
<dbReference type="OrthoDB" id="4835445at2759"/>
<dbReference type="Pfam" id="PF00172">
    <property type="entry name" value="Zn_clus"/>
    <property type="match status" value="1"/>
</dbReference>
<dbReference type="GO" id="GO:0000981">
    <property type="term" value="F:DNA-binding transcription factor activity, RNA polymerase II-specific"/>
    <property type="evidence" value="ECO:0007669"/>
    <property type="project" value="InterPro"/>
</dbReference>
<dbReference type="Gene3D" id="4.10.240.10">
    <property type="entry name" value="Zn(2)-C6 fungal-type DNA-binding domain"/>
    <property type="match status" value="1"/>
</dbReference>
<dbReference type="GO" id="GO:0008270">
    <property type="term" value="F:zinc ion binding"/>
    <property type="evidence" value="ECO:0007669"/>
    <property type="project" value="InterPro"/>
</dbReference>
<keyword evidence="2" id="KW-0539">Nucleus</keyword>
<evidence type="ECO:0000259" key="3">
    <source>
        <dbReference type="PROSITE" id="PS50048"/>
    </source>
</evidence>
<name>A0A9P4VU29_9PEZI</name>
<gene>
    <name evidence="4" type="ORF">M501DRAFT_991220</name>
</gene>
<dbReference type="EMBL" id="MU006093">
    <property type="protein sequence ID" value="KAF2840194.1"/>
    <property type="molecule type" value="Genomic_DNA"/>
</dbReference>
<dbReference type="GO" id="GO:0045944">
    <property type="term" value="P:positive regulation of transcription by RNA polymerase II"/>
    <property type="evidence" value="ECO:0007669"/>
    <property type="project" value="TreeGrafter"/>
</dbReference>
<dbReference type="SMART" id="SM00066">
    <property type="entry name" value="GAL4"/>
    <property type="match status" value="1"/>
</dbReference>
<organism evidence="4 5">
    <name type="scientific">Patellaria atrata CBS 101060</name>
    <dbReference type="NCBI Taxonomy" id="1346257"/>
    <lineage>
        <taxon>Eukaryota</taxon>
        <taxon>Fungi</taxon>
        <taxon>Dikarya</taxon>
        <taxon>Ascomycota</taxon>
        <taxon>Pezizomycotina</taxon>
        <taxon>Dothideomycetes</taxon>
        <taxon>Dothideomycetes incertae sedis</taxon>
        <taxon>Patellariales</taxon>
        <taxon>Patellariaceae</taxon>
        <taxon>Patellaria</taxon>
    </lineage>
</organism>
<dbReference type="PROSITE" id="PS00463">
    <property type="entry name" value="ZN2_CY6_FUNGAL_1"/>
    <property type="match status" value="1"/>
</dbReference>
<evidence type="ECO:0000313" key="4">
    <source>
        <dbReference type="EMBL" id="KAF2840194.1"/>
    </source>
</evidence>
<evidence type="ECO:0000256" key="1">
    <source>
        <dbReference type="ARBA" id="ARBA00004123"/>
    </source>
</evidence>